<reference evidence="7" key="1">
    <citation type="journal article" date="2019" name="Int. J. Syst. Evol. Microbiol.">
        <title>The Global Catalogue of Microorganisms (GCM) 10K type strain sequencing project: providing services to taxonomists for standard genome sequencing and annotation.</title>
        <authorList>
            <consortium name="The Broad Institute Genomics Platform"/>
            <consortium name="The Broad Institute Genome Sequencing Center for Infectious Disease"/>
            <person name="Wu L."/>
            <person name="Ma J."/>
        </authorList>
    </citation>
    <scope>NUCLEOTIDE SEQUENCE [LARGE SCALE GENOMIC DNA]</scope>
    <source>
        <strain evidence="7">JCM 17021</strain>
    </source>
</reference>
<evidence type="ECO:0000259" key="5">
    <source>
        <dbReference type="Pfam" id="PF07687"/>
    </source>
</evidence>
<evidence type="ECO:0000256" key="3">
    <source>
        <dbReference type="ARBA" id="ARBA00022801"/>
    </source>
</evidence>
<proteinExistence type="predicted"/>
<organism evidence="6 7">
    <name type="scientific">Leifsonia kafniensis</name>
    <dbReference type="NCBI Taxonomy" id="475957"/>
    <lineage>
        <taxon>Bacteria</taxon>
        <taxon>Bacillati</taxon>
        <taxon>Actinomycetota</taxon>
        <taxon>Actinomycetes</taxon>
        <taxon>Micrococcales</taxon>
        <taxon>Microbacteriaceae</taxon>
        <taxon>Leifsonia</taxon>
    </lineage>
</organism>
<feature type="domain" description="Peptidase M20 dimerisation" evidence="5">
    <location>
        <begin position="202"/>
        <end position="299"/>
    </location>
</feature>
<comment type="cofactor">
    <cofactor evidence="1">
        <name>Zn(2+)</name>
        <dbReference type="ChEBI" id="CHEBI:29105"/>
    </cofactor>
</comment>
<evidence type="ECO:0000256" key="1">
    <source>
        <dbReference type="ARBA" id="ARBA00001947"/>
    </source>
</evidence>
<dbReference type="InterPro" id="IPR017150">
    <property type="entry name" value="Pept_M20_glutamate_carboxypep"/>
</dbReference>
<dbReference type="Gene3D" id="3.40.630.10">
    <property type="entry name" value="Zn peptidases"/>
    <property type="match status" value="1"/>
</dbReference>
<dbReference type="InterPro" id="IPR036264">
    <property type="entry name" value="Bact_exopeptidase_dim_dom"/>
</dbReference>
<keyword evidence="4" id="KW-0862">Zinc</keyword>
<name>A0ABP7KT28_9MICO</name>
<keyword evidence="7" id="KW-1185">Reference proteome</keyword>
<accession>A0ABP7KT28</accession>
<evidence type="ECO:0000313" key="6">
    <source>
        <dbReference type="EMBL" id="GAA3884940.1"/>
    </source>
</evidence>
<evidence type="ECO:0000256" key="4">
    <source>
        <dbReference type="ARBA" id="ARBA00022833"/>
    </source>
</evidence>
<protein>
    <submittedName>
        <fullName evidence="6">M20 family metallopeptidase</fullName>
    </submittedName>
</protein>
<dbReference type="SUPFAM" id="SSF55031">
    <property type="entry name" value="Bacterial exopeptidase dimerisation domain"/>
    <property type="match status" value="1"/>
</dbReference>
<evidence type="ECO:0000256" key="2">
    <source>
        <dbReference type="ARBA" id="ARBA00022723"/>
    </source>
</evidence>
<comment type="caution">
    <text evidence="6">The sequence shown here is derived from an EMBL/GenBank/DDBJ whole genome shotgun (WGS) entry which is preliminary data.</text>
</comment>
<dbReference type="InterPro" id="IPR001261">
    <property type="entry name" value="ArgE/DapE_CS"/>
</dbReference>
<dbReference type="Proteomes" id="UP001501803">
    <property type="component" value="Unassembled WGS sequence"/>
</dbReference>
<dbReference type="InterPro" id="IPR002933">
    <property type="entry name" value="Peptidase_M20"/>
</dbReference>
<dbReference type="PANTHER" id="PTHR43808">
    <property type="entry name" value="ACETYLORNITHINE DEACETYLASE"/>
    <property type="match status" value="1"/>
</dbReference>
<evidence type="ECO:0000313" key="7">
    <source>
        <dbReference type="Proteomes" id="UP001501803"/>
    </source>
</evidence>
<dbReference type="SUPFAM" id="SSF53187">
    <property type="entry name" value="Zn-dependent exopeptidases"/>
    <property type="match status" value="1"/>
</dbReference>
<dbReference type="PIRSF" id="PIRSF037238">
    <property type="entry name" value="Carboxypeptidase_G2"/>
    <property type="match status" value="1"/>
</dbReference>
<keyword evidence="2" id="KW-0479">Metal-binding</keyword>
<keyword evidence="3" id="KW-0378">Hydrolase</keyword>
<dbReference type="Gene3D" id="3.30.70.360">
    <property type="match status" value="1"/>
</dbReference>
<dbReference type="PROSITE" id="PS00758">
    <property type="entry name" value="ARGE_DAPE_CPG2_1"/>
    <property type="match status" value="1"/>
</dbReference>
<dbReference type="Pfam" id="PF07687">
    <property type="entry name" value="M20_dimer"/>
    <property type="match status" value="1"/>
</dbReference>
<dbReference type="InterPro" id="IPR011650">
    <property type="entry name" value="Peptidase_M20_dimer"/>
</dbReference>
<dbReference type="InterPro" id="IPR050072">
    <property type="entry name" value="Peptidase_M20A"/>
</dbReference>
<dbReference type="EMBL" id="BAABCN010000009">
    <property type="protein sequence ID" value="GAA3884940.1"/>
    <property type="molecule type" value="Genomic_DNA"/>
</dbReference>
<sequence>MESSGAMETDDSRGVSSAVGRLIETWRDDILQRIHGYVELETPTSDGPALNTLADALQHRYCALGADVTVVPVGAEGAAGSHVLAELPGRGQLADASTVLLLGHSDTVWPRETLAGMPWSVDGDRVAGPGSFDMKSGLVVIETALEVIRTLNLPHRPVRIAIAADEEIGSPSFQPLLATMLDTVGCALGFESPHPDGALKRGRWGSTRIDLTVIGRESHAALDPDGGVSAIDELVDQLRQVRAIVDAANEGAASPAVLLNVGTISGGTRANVVAGTASALIGLRFLDAAVESTVLEQIRGVRAMRSGAVIDITVLSSRPAWIPTAANDRLLERMTHAAASCGLTLSARAAAGAADTNLPGARGVPTLDGLGPRGEGAHARTESFSIESLLERIALLVAFLTLAE</sequence>
<gene>
    <name evidence="6" type="ORF">GCM10022381_28900</name>
</gene>
<dbReference type="PANTHER" id="PTHR43808:SF9">
    <property type="entry name" value="BLL0789 PROTEIN"/>
    <property type="match status" value="1"/>
</dbReference>
<dbReference type="Pfam" id="PF01546">
    <property type="entry name" value="Peptidase_M20"/>
    <property type="match status" value="1"/>
</dbReference>